<dbReference type="PIRSF" id="PIRSF006603">
    <property type="entry name" value="DinF"/>
    <property type="match status" value="1"/>
</dbReference>
<dbReference type="InterPro" id="IPR002528">
    <property type="entry name" value="MATE_fam"/>
</dbReference>
<organism evidence="11 12">
    <name type="scientific">Helicobacter anseris</name>
    <dbReference type="NCBI Taxonomy" id="375926"/>
    <lineage>
        <taxon>Bacteria</taxon>
        <taxon>Pseudomonadati</taxon>
        <taxon>Campylobacterota</taxon>
        <taxon>Epsilonproteobacteria</taxon>
        <taxon>Campylobacterales</taxon>
        <taxon>Helicobacteraceae</taxon>
        <taxon>Helicobacter</taxon>
    </lineage>
</organism>
<feature type="transmembrane region" description="Helical" evidence="10">
    <location>
        <begin position="311"/>
        <end position="333"/>
    </location>
</feature>
<keyword evidence="4" id="KW-0813">Transport</keyword>
<dbReference type="RefSeq" id="WP_115579676.1">
    <property type="nucleotide sequence ID" value="NZ_NXLX01000029.1"/>
</dbReference>
<keyword evidence="5" id="KW-1003">Cell membrane</keyword>
<dbReference type="GO" id="GO:0015297">
    <property type="term" value="F:antiporter activity"/>
    <property type="evidence" value="ECO:0007669"/>
    <property type="project" value="InterPro"/>
</dbReference>
<comment type="caution">
    <text evidence="11">The sequence shown here is derived from an EMBL/GenBank/DDBJ whole genome shotgun (WGS) entry which is preliminary data.</text>
</comment>
<keyword evidence="6 10" id="KW-0812">Transmembrane</keyword>
<comment type="similarity">
    <text evidence="2">Belongs to the multi antimicrobial extrusion (MATE) (TC 2.A.66.1) family. MepA subfamily.</text>
</comment>
<dbReference type="CDD" id="cd13143">
    <property type="entry name" value="MATE_MepA_like"/>
    <property type="match status" value="1"/>
</dbReference>
<dbReference type="InterPro" id="IPR048279">
    <property type="entry name" value="MdtK-like"/>
</dbReference>
<protein>
    <recommendedName>
        <fullName evidence="3">Multidrug export protein MepA</fullName>
    </recommendedName>
</protein>
<proteinExistence type="inferred from homology"/>
<evidence type="ECO:0000256" key="4">
    <source>
        <dbReference type="ARBA" id="ARBA00022448"/>
    </source>
</evidence>
<name>A0A3D8J1G0_9HELI</name>
<dbReference type="GO" id="GO:0042910">
    <property type="term" value="F:xenobiotic transmembrane transporter activity"/>
    <property type="evidence" value="ECO:0007669"/>
    <property type="project" value="InterPro"/>
</dbReference>
<dbReference type="PANTHER" id="PTHR43823:SF3">
    <property type="entry name" value="MULTIDRUG EXPORT PROTEIN MEPA"/>
    <property type="match status" value="1"/>
</dbReference>
<evidence type="ECO:0000256" key="1">
    <source>
        <dbReference type="ARBA" id="ARBA00004651"/>
    </source>
</evidence>
<feature type="transmembrane region" description="Helical" evidence="10">
    <location>
        <begin position="163"/>
        <end position="183"/>
    </location>
</feature>
<keyword evidence="9" id="KW-0046">Antibiotic resistance</keyword>
<keyword evidence="8 10" id="KW-0472">Membrane</keyword>
<accession>A0A3D8J1G0</accession>
<evidence type="ECO:0000256" key="10">
    <source>
        <dbReference type="SAM" id="Phobius"/>
    </source>
</evidence>
<sequence>MQKIDLKNTPIPTLFFSYFIPSLFTMLALSTYSTIDGIFVGRKLGSDALAAIGIAWPVFPIIIAFELLLSFGGAALVSFYLGRSKPYRARVVFSSVFYFATLISIVCGALCFYFVEDIALFLGASARLKDYVVEYLSVTFLGMVFITLHPLSDIFVINDKKPLLATISMIVSAISNIILNYFFIFIFEWGVVGSALATIFAHFIGFLMLFQHFLLKKGDLFFIKAFSIKKVFISAKTGIPQSFAELSAALIMFLFNTTLMHISGERGVAIYSILMYCGIVFFTALFAVAQGMQPIASFSYGARLYERTKKILNFSLFVVIIIGISMYMLAYLFGDRLIYLFLKQDQIIDKSFVFDVFTAMRIYYFGYIFLGINMLVAIYLQSLQKTLSSLIATFFYTIGLLVFLLPTLSRFFGQIGIWISYPLSQFGALFIVMGILLYQRRKNIEK</sequence>
<feature type="transmembrane region" description="Helical" evidence="10">
    <location>
        <begin position="415"/>
        <end position="438"/>
    </location>
</feature>
<feature type="transmembrane region" description="Helical" evidence="10">
    <location>
        <begin position="268"/>
        <end position="290"/>
    </location>
</feature>
<evidence type="ECO:0000313" key="11">
    <source>
        <dbReference type="EMBL" id="RDU71369.1"/>
    </source>
</evidence>
<feature type="transmembrane region" description="Helical" evidence="10">
    <location>
        <begin position="54"/>
        <end position="79"/>
    </location>
</feature>
<evidence type="ECO:0000256" key="5">
    <source>
        <dbReference type="ARBA" id="ARBA00022475"/>
    </source>
</evidence>
<gene>
    <name evidence="11" type="ORF">CQA57_07800</name>
</gene>
<keyword evidence="7 10" id="KW-1133">Transmembrane helix</keyword>
<feature type="transmembrane region" description="Helical" evidence="10">
    <location>
        <begin position="12"/>
        <end position="34"/>
    </location>
</feature>
<dbReference type="InterPro" id="IPR045070">
    <property type="entry name" value="MATE_MepA-like"/>
</dbReference>
<evidence type="ECO:0000256" key="9">
    <source>
        <dbReference type="ARBA" id="ARBA00023251"/>
    </source>
</evidence>
<dbReference type="GO" id="GO:0046677">
    <property type="term" value="P:response to antibiotic"/>
    <property type="evidence" value="ECO:0007669"/>
    <property type="project" value="UniProtKB-KW"/>
</dbReference>
<evidence type="ECO:0000256" key="6">
    <source>
        <dbReference type="ARBA" id="ARBA00022692"/>
    </source>
</evidence>
<dbReference type="Proteomes" id="UP000256695">
    <property type="component" value="Unassembled WGS sequence"/>
</dbReference>
<keyword evidence="12" id="KW-1185">Reference proteome</keyword>
<evidence type="ECO:0000313" key="12">
    <source>
        <dbReference type="Proteomes" id="UP000256695"/>
    </source>
</evidence>
<dbReference type="OrthoDB" id="9808954at2"/>
<feature type="transmembrane region" description="Helical" evidence="10">
    <location>
        <begin position="189"/>
        <end position="210"/>
    </location>
</feature>
<dbReference type="InterPro" id="IPR051327">
    <property type="entry name" value="MATE_MepA_subfamily"/>
</dbReference>
<dbReference type="AlphaFoldDB" id="A0A3D8J1G0"/>
<evidence type="ECO:0000256" key="7">
    <source>
        <dbReference type="ARBA" id="ARBA00022989"/>
    </source>
</evidence>
<feature type="transmembrane region" description="Helical" evidence="10">
    <location>
        <begin position="387"/>
        <end position="409"/>
    </location>
</feature>
<feature type="transmembrane region" description="Helical" evidence="10">
    <location>
        <begin position="135"/>
        <end position="156"/>
    </location>
</feature>
<dbReference type="GO" id="GO:0005886">
    <property type="term" value="C:plasma membrane"/>
    <property type="evidence" value="ECO:0007669"/>
    <property type="project" value="UniProtKB-SubCell"/>
</dbReference>
<evidence type="ECO:0000256" key="2">
    <source>
        <dbReference type="ARBA" id="ARBA00008417"/>
    </source>
</evidence>
<dbReference type="Pfam" id="PF01554">
    <property type="entry name" value="MatE"/>
    <property type="match status" value="2"/>
</dbReference>
<evidence type="ECO:0000256" key="3">
    <source>
        <dbReference type="ARBA" id="ARBA00022106"/>
    </source>
</evidence>
<feature type="transmembrane region" description="Helical" evidence="10">
    <location>
        <begin position="362"/>
        <end position="380"/>
    </location>
</feature>
<dbReference type="EMBL" id="NXLX01000029">
    <property type="protein sequence ID" value="RDU71369.1"/>
    <property type="molecule type" value="Genomic_DNA"/>
</dbReference>
<feature type="transmembrane region" description="Helical" evidence="10">
    <location>
        <begin position="91"/>
        <end position="115"/>
    </location>
</feature>
<comment type="subcellular location">
    <subcellularLocation>
        <location evidence="1">Cell membrane</location>
        <topology evidence="1">Multi-pass membrane protein</topology>
    </subcellularLocation>
</comment>
<reference evidence="11 12" key="1">
    <citation type="submission" date="2018-04" db="EMBL/GenBank/DDBJ databases">
        <title>Novel Campyloabacter and Helicobacter Species and Strains.</title>
        <authorList>
            <person name="Mannion A.J."/>
            <person name="Shen Z."/>
            <person name="Fox J.G."/>
        </authorList>
    </citation>
    <scope>NUCLEOTIDE SEQUENCE [LARGE SCALE GENOMIC DNA]</scope>
    <source>
        <strain evidence="11 12">MIT 04-9362</strain>
    </source>
</reference>
<evidence type="ECO:0000256" key="8">
    <source>
        <dbReference type="ARBA" id="ARBA00023136"/>
    </source>
</evidence>
<dbReference type="PANTHER" id="PTHR43823">
    <property type="entry name" value="SPORULATION PROTEIN YKVU"/>
    <property type="match status" value="1"/>
</dbReference>